<dbReference type="PANTHER" id="PTHR22847:SF637">
    <property type="entry name" value="WD REPEAT DOMAIN 5B"/>
    <property type="match status" value="1"/>
</dbReference>
<keyword evidence="2" id="KW-0677">Repeat</keyword>
<reference evidence="8 9" key="1">
    <citation type="submission" date="2023-08" db="EMBL/GenBank/DDBJ databases">
        <authorList>
            <person name="Palmer J.M."/>
        </authorList>
    </citation>
    <scope>NUCLEOTIDE SEQUENCE [LARGE SCALE GENOMIC DNA]</scope>
    <source>
        <strain evidence="8 9">TWF481</strain>
    </source>
</reference>
<comment type="caution">
    <text evidence="8">The sequence shown here is derived from an EMBL/GenBank/DDBJ whole genome shotgun (WGS) entry which is preliminary data.</text>
</comment>
<dbReference type="SUPFAM" id="SSF50998">
    <property type="entry name" value="Quinoprotein alcohol dehydrogenase-like"/>
    <property type="match status" value="1"/>
</dbReference>
<dbReference type="Pfam" id="PF24883">
    <property type="entry name" value="NPHP3_N"/>
    <property type="match status" value="1"/>
</dbReference>
<dbReference type="Gene3D" id="2.130.10.10">
    <property type="entry name" value="YVTN repeat-like/Quinoprotein amine dehydrogenase"/>
    <property type="match status" value="4"/>
</dbReference>
<sequence length="1391" mass="155637">MEAAGLMDQFPCIVIRGICDYADSHKNKRWQPYAASTAAAYAKELLSIIPAEEISIQGKAIEALQLSREQDMLLDILPFAKDAAYNSRLWEHQDRCLPNTRVELLKQVTAWSEEPNSPPIFWLNGMAGTGKSTIARTVAGEFEKKKQLAASFFFSRGGGNLSHAGEFVTTIATQLARRLKSLRNHICDAVQEDRNIANQSLRTQWDQLVALPLSKLPTNPSMSPPLVIVIDALDECDKDNDIRLLLQLFTETEAIRIFTTSRPETPIRLGFRNMKEILHRDLVLHEISRRIVDLDILLFFKVRFGEIRKNSEILPEDWPGETKIAALVENSQGLFIYAATVCRFIGTQSGLWQPQGLLEIFLSHDKSGSESEYRIPSVSPTKELDNIYLQILKHSMKEAHEDKDRKVLAEKHRRIVGSIVTLSEPLSAAALGRLLDISQDTIHFSLRHLHSVISVPKDQDSEIRLLHTSFRDFLLDQDRCHDPLFWIDKKIAHERLATCCIRRLSCSITGLRMDICRLHDPGILTTELDRSLVAKLLPPEIQYACLYYAHHLQMSEGHQHDNGPVDVFLRQHLLHWFEALSLLGKTSQGVHIVVLLKTIVNASGGPNLQAFLHDAHRFILYNRLAIEESPLQTYCSALIFAPRQSLVRKQFQNEMHCWVKRSETTQSQWDSLLQTLEGHAWDIIDLAFSPNGKMIASSSSDRTIRLWDVATGATIHVLETDMEDAPGFQTMVALSFSADSKTIVSVSDNNGMIWVWDAVLGTNLRTIKPYQDGTTVKCVALSPDGRVAVMAPASRIFHIWDTNEDIILRELDCQIHEGTDPVWSLYADADITLRVCISPDNKILAFSQPGECRVVILDRETGSVHVFKDDGTPVSGLAFSPDSKMLVTTETQGLIQLWDTKTGIMLGRAENHPSLRSIDNPTVSPNNKVVAFGGVDADNFTPVIYLWDPVTGGFQKINMINGGFIMGFQKITFSPNGKLIASAGRGDWFGPNTNQTFQLYDTSTAIANATPRQSGDQAFGLDGKLEYCDVVVVSPDGKTLALASGSVIRLWDTVKRIGSGKLKHEGLPGVFTAVSAGFGDNIRQRVLNIDGIVFSPNSKMIASVEAGQDIWLWDVGTGRNLLRIGCIDQIYCWESYRYARSAKVDFSPNSRIMISVHKCGCTGLRYIAKLWDTANGMVLQEFELGEADSAAFSLESKLVVSISTRRHIHVQTGLFLAWSINTGEVEVLCRLQGNLLTTIYFRAVALSQDRRIVAAADMQEVVWLWDARNGAVLHTFEINEQVFRLSFTTHDQYLELKTSSGSFRIDASQMQTALADKWGSRGPNCLVPRPLEGPKQILYNALMRGDWIKNNGRNYIWLPPDYRLGRLYFGGNTLVLALGQGSKEVVVIEFN</sequence>
<evidence type="ECO:0000256" key="3">
    <source>
        <dbReference type="ARBA" id="ARBA00038415"/>
    </source>
</evidence>
<dbReference type="SUPFAM" id="SSF53167">
    <property type="entry name" value="Purine and uridine phosphorylases"/>
    <property type="match status" value="1"/>
</dbReference>
<proteinExistence type="inferred from homology"/>
<evidence type="ECO:0000259" key="7">
    <source>
        <dbReference type="Pfam" id="PF24883"/>
    </source>
</evidence>
<dbReference type="InterPro" id="IPR015943">
    <property type="entry name" value="WD40/YVTN_repeat-like_dom_sf"/>
</dbReference>
<dbReference type="PROSITE" id="PS00678">
    <property type="entry name" value="WD_REPEATS_1"/>
    <property type="match status" value="1"/>
</dbReference>
<dbReference type="InterPro" id="IPR056884">
    <property type="entry name" value="NPHP3-like_N"/>
</dbReference>
<dbReference type="GO" id="GO:0003824">
    <property type="term" value="F:catalytic activity"/>
    <property type="evidence" value="ECO:0007669"/>
    <property type="project" value="InterPro"/>
</dbReference>
<protein>
    <recommendedName>
        <fullName evidence="4">Mitochondrial division protein 1</fullName>
    </recommendedName>
</protein>
<dbReference type="InterPro" id="IPR019775">
    <property type="entry name" value="WD40_repeat_CS"/>
</dbReference>
<dbReference type="InterPro" id="IPR011047">
    <property type="entry name" value="Quinoprotein_ADH-like_sf"/>
</dbReference>
<evidence type="ECO:0000256" key="2">
    <source>
        <dbReference type="ARBA" id="ARBA00022737"/>
    </source>
</evidence>
<dbReference type="PROSITE" id="PS50294">
    <property type="entry name" value="WD_REPEATS_REGION"/>
    <property type="match status" value="2"/>
</dbReference>
<dbReference type="GO" id="GO:0009116">
    <property type="term" value="P:nucleoside metabolic process"/>
    <property type="evidence" value="ECO:0007669"/>
    <property type="project" value="InterPro"/>
</dbReference>
<comment type="similarity">
    <text evidence="3">Belongs to the WD repeat MDV1/CAF4 family.</text>
</comment>
<dbReference type="Gene3D" id="3.40.50.300">
    <property type="entry name" value="P-loop containing nucleotide triphosphate hydrolases"/>
    <property type="match status" value="1"/>
</dbReference>
<dbReference type="SUPFAM" id="SSF82171">
    <property type="entry name" value="DPP6 N-terminal domain-like"/>
    <property type="match status" value="1"/>
</dbReference>
<dbReference type="GO" id="GO:1990234">
    <property type="term" value="C:transferase complex"/>
    <property type="evidence" value="ECO:0007669"/>
    <property type="project" value="UniProtKB-ARBA"/>
</dbReference>
<dbReference type="InterPro" id="IPR001680">
    <property type="entry name" value="WD40_rpt"/>
</dbReference>
<dbReference type="Proteomes" id="UP001370758">
    <property type="component" value="Unassembled WGS sequence"/>
</dbReference>
<feature type="repeat" description="WD" evidence="6">
    <location>
        <begin position="867"/>
        <end position="908"/>
    </location>
</feature>
<dbReference type="PROSITE" id="PS50082">
    <property type="entry name" value="WD_REPEATS_2"/>
    <property type="match status" value="2"/>
</dbReference>
<evidence type="ECO:0000256" key="6">
    <source>
        <dbReference type="PROSITE-ProRule" id="PRU00221"/>
    </source>
</evidence>
<evidence type="ECO:0000256" key="1">
    <source>
        <dbReference type="ARBA" id="ARBA00022574"/>
    </source>
</evidence>
<evidence type="ECO:0000256" key="5">
    <source>
        <dbReference type="ARBA" id="ARBA00043913"/>
    </source>
</evidence>
<dbReference type="SMART" id="SM00320">
    <property type="entry name" value="WD40"/>
    <property type="match status" value="7"/>
</dbReference>
<feature type="repeat" description="WD" evidence="6">
    <location>
        <begin position="676"/>
        <end position="717"/>
    </location>
</feature>
<evidence type="ECO:0000313" key="9">
    <source>
        <dbReference type="Proteomes" id="UP001370758"/>
    </source>
</evidence>
<comment type="function">
    <text evidence="5">Involved in mitochondrial fission. Acts as an adapter protein required to form mitochondrial fission complexes. Formation of these complexes is required to promote constriction and fission of the mitochondrial compartment at a late step in mitochondrial division.</text>
</comment>
<dbReference type="EMBL" id="JAVHJL010000001">
    <property type="protein sequence ID" value="KAK6511458.1"/>
    <property type="molecule type" value="Genomic_DNA"/>
</dbReference>
<name>A0AAV9WMF2_9PEZI</name>
<gene>
    <name evidence="8" type="ORF">TWF481_000374</name>
</gene>
<dbReference type="InterPro" id="IPR035994">
    <property type="entry name" value="Nucleoside_phosphorylase_sf"/>
</dbReference>
<evidence type="ECO:0000256" key="4">
    <source>
        <dbReference type="ARBA" id="ARBA00039789"/>
    </source>
</evidence>
<accession>A0AAV9WMF2</accession>
<dbReference type="PANTHER" id="PTHR22847">
    <property type="entry name" value="WD40 REPEAT PROTEIN"/>
    <property type="match status" value="1"/>
</dbReference>
<feature type="domain" description="Nephrocystin 3-like N-terminal" evidence="7">
    <location>
        <begin position="106"/>
        <end position="262"/>
    </location>
</feature>
<organism evidence="8 9">
    <name type="scientific">Arthrobotrys musiformis</name>
    <dbReference type="NCBI Taxonomy" id="47236"/>
    <lineage>
        <taxon>Eukaryota</taxon>
        <taxon>Fungi</taxon>
        <taxon>Dikarya</taxon>
        <taxon>Ascomycota</taxon>
        <taxon>Pezizomycotina</taxon>
        <taxon>Orbiliomycetes</taxon>
        <taxon>Orbiliales</taxon>
        <taxon>Orbiliaceae</taxon>
        <taxon>Arthrobotrys</taxon>
    </lineage>
</organism>
<dbReference type="Pfam" id="PF00400">
    <property type="entry name" value="WD40"/>
    <property type="match status" value="2"/>
</dbReference>
<dbReference type="SUPFAM" id="SSF52540">
    <property type="entry name" value="P-loop containing nucleoside triphosphate hydrolases"/>
    <property type="match status" value="1"/>
</dbReference>
<keyword evidence="1 6" id="KW-0853">WD repeat</keyword>
<keyword evidence="9" id="KW-1185">Reference proteome</keyword>
<evidence type="ECO:0000313" key="8">
    <source>
        <dbReference type="EMBL" id="KAK6511458.1"/>
    </source>
</evidence>
<dbReference type="Gene3D" id="3.40.50.1580">
    <property type="entry name" value="Nucleoside phosphorylase domain"/>
    <property type="match status" value="1"/>
</dbReference>
<dbReference type="InterPro" id="IPR027417">
    <property type="entry name" value="P-loop_NTPase"/>
</dbReference>